<keyword evidence="4 10" id="KW-0547">Nucleotide-binding</keyword>
<evidence type="ECO:0000256" key="10">
    <source>
        <dbReference type="HAMAP-Rule" id="MF_02019"/>
    </source>
</evidence>
<dbReference type="InterPro" id="IPR036565">
    <property type="entry name" value="Mur-like_cat_sf"/>
</dbReference>
<evidence type="ECO:0000256" key="4">
    <source>
        <dbReference type="ARBA" id="ARBA00022741"/>
    </source>
</evidence>
<comment type="caution">
    <text evidence="15">The sequence shown here is derived from an EMBL/GenBank/DDBJ whole genome shotgun (WGS) entry which is preliminary data.</text>
</comment>
<proteinExistence type="inferred from homology"/>
<evidence type="ECO:0000256" key="6">
    <source>
        <dbReference type="ARBA" id="ARBA00022960"/>
    </source>
</evidence>
<keyword evidence="2 10" id="KW-0436">Ligase</keyword>
<keyword evidence="5 10" id="KW-0067">ATP-binding</keyword>
<comment type="pathway">
    <text evidence="10 11">Cell wall biogenesis; peptidoglycan biosynthesis.</text>
</comment>
<dbReference type="Proteomes" id="UP000216339">
    <property type="component" value="Unassembled WGS sequence"/>
</dbReference>
<keyword evidence="9 10" id="KW-0961">Cell wall biogenesis/degradation</keyword>
<dbReference type="Pfam" id="PF01225">
    <property type="entry name" value="Mur_ligase"/>
    <property type="match status" value="1"/>
</dbReference>
<keyword evidence="8 10" id="KW-0131">Cell cycle</keyword>
<evidence type="ECO:0000313" key="16">
    <source>
        <dbReference type="Proteomes" id="UP000216339"/>
    </source>
</evidence>
<feature type="domain" description="Mur ligase C-terminal" evidence="13">
    <location>
        <begin position="274"/>
        <end position="400"/>
    </location>
</feature>
<dbReference type="NCBIfam" id="TIGR01143">
    <property type="entry name" value="murF"/>
    <property type="match status" value="1"/>
</dbReference>
<feature type="binding site" evidence="10">
    <location>
        <begin position="85"/>
        <end position="91"/>
    </location>
    <ligand>
        <name>ATP</name>
        <dbReference type="ChEBI" id="CHEBI:30616"/>
    </ligand>
</feature>
<feature type="domain" description="Mur ligase N-terminal catalytic" evidence="12">
    <location>
        <begin position="4"/>
        <end position="64"/>
    </location>
</feature>
<dbReference type="Gene3D" id="3.90.190.20">
    <property type="entry name" value="Mur ligase, C-terminal domain"/>
    <property type="match status" value="1"/>
</dbReference>
<dbReference type="Pfam" id="PF08245">
    <property type="entry name" value="Mur_ligase_M"/>
    <property type="match status" value="1"/>
</dbReference>
<dbReference type="GO" id="GO:0008360">
    <property type="term" value="P:regulation of cell shape"/>
    <property type="evidence" value="ECO:0007669"/>
    <property type="project" value="UniProtKB-KW"/>
</dbReference>
<dbReference type="SUPFAM" id="SSF63418">
    <property type="entry name" value="MurE/MurF N-terminal domain"/>
    <property type="match status" value="1"/>
</dbReference>
<keyword evidence="3 10" id="KW-0132">Cell division</keyword>
<evidence type="ECO:0000256" key="2">
    <source>
        <dbReference type="ARBA" id="ARBA00022598"/>
    </source>
</evidence>
<dbReference type="InterPro" id="IPR035911">
    <property type="entry name" value="MurE/MurF_N"/>
</dbReference>
<evidence type="ECO:0000256" key="5">
    <source>
        <dbReference type="ARBA" id="ARBA00022840"/>
    </source>
</evidence>
<dbReference type="InterPro" id="IPR005863">
    <property type="entry name" value="UDP-N-AcMur_synth"/>
</dbReference>
<comment type="subcellular location">
    <subcellularLocation>
        <location evidence="10 11">Cytoplasm</location>
    </subcellularLocation>
</comment>
<dbReference type="InterPro" id="IPR000713">
    <property type="entry name" value="Mur_ligase_N"/>
</dbReference>
<keyword evidence="6 10" id="KW-0133">Cell shape</keyword>
<evidence type="ECO:0000256" key="11">
    <source>
        <dbReference type="RuleBase" id="RU004136"/>
    </source>
</evidence>
<dbReference type="PANTHER" id="PTHR43024">
    <property type="entry name" value="UDP-N-ACETYLMURAMOYL-TRIPEPTIDE--D-ALANYL-D-ALANINE LIGASE"/>
    <property type="match status" value="1"/>
</dbReference>
<dbReference type="GO" id="GO:0009252">
    <property type="term" value="P:peptidoglycan biosynthetic process"/>
    <property type="evidence" value="ECO:0007669"/>
    <property type="project" value="UniProtKB-UniRule"/>
</dbReference>
<dbReference type="GO" id="GO:0005524">
    <property type="term" value="F:ATP binding"/>
    <property type="evidence" value="ECO:0007669"/>
    <property type="project" value="UniProtKB-UniRule"/>
</dbReference>
<sequence>MPYSTDTRTLQPGDVYVAIRGETHDGHRFVPQAIEKGAAGVIVEEPIPVPDGVERTVVESSIDHLVSLASARVRKLGCDVVAITGSVGKTTARTAIVSVLEQAFTVKGSEGNKNTPLGLSLTLLNADLTPETVLVLEMGARLKGDIRELCEAFPPTVGVVTTVLGVHLETFGSLDGIEREKSEIVRALTEAGTAVLNGDNERTRRMADVTDGQVLLFGTSDGCDVTPADVTATLPILGDHAIYTAMAATAVGRALGMDADAITRGLEAMEPEKGRLRRLDGIEGSTLIDDTYNASPEATISALDVLAGLGGERTTAILGDMLELGAGEVEAHVRVLRAALDRADRVIAVGDIMRRAVGALDAAKADRVETAESSRAVAGAIRAGGPFDFGPDDVVLVKGSQGARMERVSEALLAPDLDPADVLPRQTEQWKAIE</sequence>
<name>A0A271J4W0_9BACT</name>
<dbReference type="GO" id="GO:0008766">
    <property type="term" value="F:UDP-N-acetylmuramoylalanyl-D-glutamyl-2,6-diaminopimelate-D-alanyl-D-alanine ligase activity"/>
    <property type="evidence" value="ECO:0007669"/>
    <property type="project" value="RHEA"/>
</dbReference>
<comment type="catalytic activity">
    <reaction evidence="10 11">
        <text>D-alanyl-D-alanine + UDP-N-acetyl-alpha-D-muramoyl-L-alanyl-gamma-D-glutamyl-meso-2,6-diaminopimelate + ATP = UDP-N-acetyl-alpha-D-muramoyl-L-alanyl-gamma-D-glutamyl-meso-2,6-diaminopimeloyl-D-alanyl-D-alanine + ADP + phosphate + H(+)</text>
        <dbReference type="Rhea" id="RHEA:28374"/>
        <dbReference type="ChEBI" id="CHEBI:15378"/>
        <dbReference type="ChEBI" id="CHEBI:30616"/>
        <dbReference type="ChEBI" id="CHEBI:43474"/>
        <dbReference type="ChEBI" id="CHEBI:57822"/>
        <dbReference type="ChEBI" id="CHEBI:61386"/>
        <dbReference type="ChEBI" id="CHEBI:83905"/>
        <dbReference type="ChEBI" id="CHEBI:456216"/>
        <dbReference type="EC" id="6.3.2.10"/>
    </reaction>
</comment>
<feature type="domain" description="Mur ligase central" evidence="14">
    <location>
        <begin position="83"/>
        <end position="249"/>
    </location>
</feature>
<evidence type="ECO:0000259" key="12">
    <source>
        <dbReference type="Pfam" id="PF01225"/>
    </source>
</evidence>
<keyword evidence="16" id="KW-1185">Reference proteome</keyword>
<dbReference type="OrthoDB" id="9801978at2"/>
<dbReference type="GO" id="GO:0047480">
    <property type="term" value="F:UDP-N-acetylmuramoyl-tripeptide-D-alanyl-D-alanine ligase activity"/>
    <property type="evidence" value="ECO:0007669"/>
    <property type="project" value="UniProtKB-UniRule"/>
</dbReference>
<keyword evidence="7 10" id="KW-0573">Peptidoglycan synthesis</keyword>
<dbReference type="UniPathway" id="UPA00219"/>
<dbReference type="Gene3D" id="3.40.1390.10">
    <property type="entry name" value="MurE/MurF, N-terminal domain"/>
    <property type="match status" value="1"/>
</dbReference>
<dbReference type="AlphaFoldDB" id="A0A271J4W0"/>
<keyword evidence="1 10" id="KW-0963">Cytoplasm</keyword>
<comment type="function">
    <text evidence="10 11">Involved in cell wall formation. Catalyzes the final step in the synthesis of UDP-N-acetylmuramoyl-pentapeptide, the precursor of murein.</text>
</comment>
<dbReference type="InterPro" id="IPR004101">
    <property type="entry name" value="Mur_ligase_C"/>
</dbReference>
<evidence type="ECO:0000313" key="15">
    <source>
        <dbReference type="EMBL" id="PAP77719.1"/>
    </source>
</evidence>
<gene>
    <name evidence="10" type="primary">murF</name>
    <name evidence="15" type="ORF">BSZ37_15340</name>
</gene>
<dbReference type="GO" id="GO:0005737">
    <property type="term" value="C:cytoplasm"/>
    <property type="evidence" value="ECO:0007669"/>
    <property type="project" value="UniProtKB-SubCell"/>
</dbReference>
<evidence type="ECO:0000256" key="9">
    <source>
        <dbReference type="ARBA" id="ARBA00023316"/>
    </source>
</evidence>
<dbReference type="InterPro" id="IPR051046">
    <property type="entry name" value="MurCDEF_CellWall_CoF430Synth"/>
</dbReference>
<dbReference type="HAMAP" id="MF_02019">
    <property type="entry name" value="MurF"/>
    <property type="match status" value="1"/>
</dbReference>
<protein>
    <recommendedName>
        <fullName evidence="10 11">UDP-N-acetylmuramoyl-tripeptide--D-alanyl-D-alanine ligase</fullName>
        <ecNumber evidence="10 11">6.3.2.10</ecNumber>
    </recommendedName>
    <alternativeName>
        <fullName evidence="10">D-alanyl-D-alanine-adding enzyme</fullName>
    </alternativeName>
</protein>
<dbReference type="SUPFAM" id="SSF53623">
    <property type="entry name" value="MurD-like peptide ligases, catalytic domain"/>
    <property type="match status" value="1"/>
</dbReference>
<evidence type="ECO:0000256" key="1">
    <source>
        <dbReference type="ARBA" id="ARBA00022490"/>
    </source>
</evidence>
<evidence type="ECO:0000256" key="3">
    <source>
        <dbReference type="ARBA" id="ARBA00022618"/>
    </source>
</evidence>
<dbReference type="InterPro" id="IPR013221">
    <property type="entry name" value="Mur_ligase_cen"/>
</dbReference>
<evidence type="ECO:0000259" key="14">
    <source>
        <dbReference type="Pfam" id="PF08245"/>
    </source>
</evidence>
<accession>A0A271J4W0</accession>
<dbReference type="EC" id="6.3.2.10" evidence="10 11"/>
<dbReference type="Pfam" id="PF02875">
    <property type="entry name" value="Mur_ligase_C"/>
    <property type="match status" value="1"/>
</dbReference>
<dbReference type="Gene3D" id="3.40.1190.10">
    <property type="entry name" value="Mur-like, catalytic domain"/>
    <property type="match status" value="1"/>
</dbReference>
<dbReference type="RefSeq" id="WP_095511384.1">
    <property type="nucleotide sequence ID" value="NZ_MQWD01000001.1"/>
</dbReference>
<dbReference type="InterPro" id="IPR036615">
    <property type="entry name" value="Mur_ligase_C_dom_sf"/>
</dbReference>
<evidence type="ECO:0000259" key="13">
    <source>
        <dbReference type="Pfam" id="PF02875"/>
    </source>
</evidence>
<comment type="similarity">
    <text evidence="10">Belongs to the MurCDEF family. MurF subfamily.</text>
</comment>
<dbReference type="GO" id="GO:0051301">
    <property type="term" value="P:cell division"/>
    <property type="evidence" value="ECO:0007669"/>
    <property type="project" value="UniProtKB-KW"/>
</dbReference>
<organism evidence="15 16">
    <name type="scientific">Rubrivirga marina</name>
    <dbReference type="NCBI Taxonomy" id="1196024"/>
    <lineage>
        <taxon>Bacteria</taxon>
        <taxon>Pseudomonadati</taxon>
        <taxon>Rhodothermota</taxon>
        <taxon>Rhodothermia</taxon>
        <taxon>Rhodothermales</taxon>
        <taxon>Rubricoccaceae</taxon>
        <taxon>Rubrivirga</taxon>
    </lineage>
</organism>
<evidence type="ECO:0000256" key="7">
    <source>
        <dbReference type="ARBA" id="ARBA00022984"/>
    </source>
</evidence>
<dbReference type="EMBL" id="MQWD01000001">
    <property type="protein sequence ID" value="PAP77719.1"/>
    <property type="molecule type" value="Genomic_DNA"/>
</dbReference>
<reference evidence="15 16" key="1">
    <citation type="submission" date="2016-11" db="EMBL/GenBank/DDBJ databases">
        <title>Study of marine rhodopsin-containing bacteria.</title>
        <authorList>
            <person name="Yoshizawa S."/>
            <person name="Kumagai Y."/>
            <person name="Kogure K."/>
        </authorList>
    </citation>
    <scope>NUCLEOTIDE SEQUENCE [LARGE SCALE GENOMIC DNA]</scope>
    <source>
        <strain evidence="15 16">SAORIC-28</strain>
    </source>
</reference>
<dbReference type="GO" id="GO:0071555">
    <property type="term" value="P:cell wall organization"/>
    <property type="evidence" value="ECO:0007669"/>
    <property type="project" value="UniProtKB-KW"/>
</dbReference>
<dbReference type="SUPFAM" id="SSF53244">
    <property type="entry name" value="MurD-like peptide ligases, peptide-binding domain"/>
    <property type="match status" value="1"/>
</dbReference>
<evidence type="ECO:0000256" key="8">
    <source>
        <dbReference type="ARBA" id="ARBA00023306"/>
    </source>
</evidence>
<dbReference type="PANTHER" id="PTHR43024:SF1">
    <property type="entry name" value="UDP-N-ACETYLMURAMOYL-TRIPEPTIDE--D-ALANYL-D-ALANINE LIGASE"/>
    <property type="match status" value="1"/>
</dbReference>